<dbReference type="Proteomes" id="UP000019132">
    <property type="component" value="Unassembled WGS sequence"/>
</dbReference>
<proteinExistence type="inferred from homology"/>
<dbReference type="STRING" id="431595.K3W8E2"/>
<evidence type="ECO:0000256" key="7">
    <source>
        <dbReference type="SAM" id="MobiDB-lite"/>
    </source>
</evidence>
<protein>
    <recommendedName>
        <fullName evidence="8">Nucleoside diphosphate kinase-like domain-containing protein</fullName>
    </recommendedName>
</protein>
<comment type="similarity">
    <text evidence="1 6">Belongs to the NDK family.</text>
</comment>
<reference evidence="9" key="3">
    <citation type="submission" date="2015-02" db="UniProtKB">
        <authorList>
            <consortium name="EnsemblProtists"/>
        </authorList>
    </citation>
    <scope>IDENTIFICATION</scope>
    <source>
        <strain evidence="9">DAOM BR144</strain>
    </source>
</reference>
<dbReference type="GO" id="GO:0005524">
    <property type="term" value="F:ATP binding"/>
    <property type="evidence" value="ECO:0007669"/>
    <property type="project" value="UniProtKB-KW"/>
</dbReference>
<accession>K3W8E2</accession>
<dbReference type="InterPro" id="IPR034907">
    <property type="entry name" value="NDK-like_dom"/>
</dbReference>
<dbReference type="Gene3D" id="3.30.70.141">
    <property type="entry name" value="Nucleoside diphosphate kinase-like domain"/>
    <property type="match status" value="1"/>
</dbReference>
<reference evidence="10" key="2">
    <citation type="submission" date="2010-04" db="EMBL/GenBank/DDBJ databases">
        <authorList>
            <person name="Buell R."/>
            <person name="Hamilton J."/>
            <person name="Hostetler J."/>
        </authorList>
    </citation>
    <scope>NUCLEOTIDE SEQUENCE [LARGE SCALE GENOMIC DNA]</scope>
    <source>
        <strain evidence="10">DAOM:BR144</strain>
    </source>
</reference>
<organism evidence="9 10">
    <name type="scientific">Globisporangium ultimum (strain ATCC 200006 / CBS 805.95 / DAOM BR144)</name>
    <name type="common">Pythium ultimum</name>
    <dbReference type="NCBI Taxonomy" id="431595"/>
    <lineage>
        <taxon>Eukaryota</taxon>
        <taxon>Sar</taxon>
        <taxon>Stramenopiles</taxon>
        <taxon>Oomycota</taxon>
        <taxon>Peronosporomycetes</taxon>
        <taxon>Pythiales</taxon>
        <taxon>Pythiaceae</taxon>
        <taxon>Globisporangium</taxon>
    </lineage>
</organism>
<dbReference type="EMBL" id="GL376626">
    <property type="status" value="NOT_ANNOTATED_CDS"/>
    <property type="molecule type" value="Genomic_DNA"/>
</dbReference>
<dbReference type="HOGENOM" id="CLU_714580_0_0_1"/>
<keyword evidence="10" id="KW-1185">Reference proteome</keyword>
<keyword evidence="3" id="KW-0547">Nucleotide-binding</keyword>
<keyword evidence="2" id="KW-0808">Transferase</keyword>
<dbReference type="PANTHER" id="PTHR46161:SF3">
    <property type="entry name" value="NUCLEOSIDE DIPHOSPHATE KINASE DDB_G0292928-RELATED"/>
    <property type="match status" value="1"/>
</dbReference>
<dbReference type="VEuPathDB" id="FungiDB:PYU1_G001233"/>
<dbReference type="Pfam" id="PF00334">
    <property type="entry name" value="NDK"/>
    <property type="match status" value="1"/>
</dbReference>
<evidence type="ECO:0000256" key="4">
    <source>
        <dbReference type="ARBA" id="ARBA00022777"/>
    </source>
</evidence>
<feature type="domain" description="Nucleoside diphosphate kinase-like" evidence="8">
    <location>
        <begin position="35"/>
        <end position="220"/>
    </location>
</feature>
<dbReference type="SMART" id="SM00562">
    <property type="entry name" value="NDK"/>
    <property type="match status" value="1"/>
</dbReference>
<name>K3W8E2_GLOUD</name>
<reference evidence="10" key="1">
    <citation type="journal article" date="2010" name="Genome Biol.">
        <title>Genome sequence of the necrotrophic plant pathogen Pythium ultimum reveals original pathogenicity mechanisms and effector repertoire.</title>
        <authorList>
            <person name="Levesque C.A."/>
            <person name="Brouwer H."/>
            <person name="Cano L."/>
            <person name="Hamilton J.P."/>
            <person name="Holt C."/>
            <person name="Huitema E."/>
            <person name="Raffaele S."/>
            <person name="Robideau G.P."/>
            <person name="Thines M."/>
            <person name="Win J."/>
            <person name="Zerillo M.M."/>
            <person name="Beakes G.W."/>
            <person name="Boore J.L."/>
            <person name="Busam D."/>
            <person name="Dumas B."/>
            <person name="Ferriera S."/>
            <person name="Fuerstenberg S.I."/>
            <person name="Gachon C.M."/>
            <person name="Gaulin E."/>
            <person name="Govers F."/>
            <person name="Grenville-Briggs L."/>
            <person name="Horner N."/>
            <person name="Hostetler J."/>
            <person name="Jiang R.H."/>
            <person name="Johnson J."/>
            <person name="Krajaejun T."/>
            <person name="Lin H."/>
            <person name="Meijer H.J."/>
            <person name="Moore B."/>
            <person name="Morris P."/>
            <person name="Phuntmart V."/>
            <person name="Puiu D."/>
            <person name="Shetty J."/>
            <person name="Stajich J.E."/>
            <person name="Tripathy S."/>
            <person name="Wawra S."/>
            <person name="van West P."/>
            <person name="Whitty B.R."/>
            <person name="Coutinho P.M."/>
            <person name="Henrissat B."/>
            <person name="Martin F."/>
            <person name="Thomas P.D."/>
            <person name="Tyler B.M."/>
            <person name="De Vries R.P."/>
            <person name="Kamoun S."/>
            <person name="Yandell M."/>
            <person name="Tisserat N."/>
            <person name="Buell C.R."/>
        </authorList>
    </citation>
    <scope>NUCLEOTIDE SEQUENCE</scope>
    <source>
        <strain evidence="10">DAOM:BR144</strain>
    </source>
</reference>
<dbReference type="SUPFAM" id="SSF54919">
    <property type="entry name" value="Nucleoside diphosphate kinase, NDK"/>
    <property type="match status" value="1"/>
</dbReference>
<dbReference type="EnsemblProtists" id="PYU1_T001233">
    <property type="protein sequence ID" value="PYU1_T001233"/>
    <property type="gene ID" value="PYU1_G001233"/>
</dbReference>
<dbReference type="InterPro" id="IPR036850">
    <property type="entry name" value="NDK-like_dom_sf"/>
</dbReference>
<dbReference type="OMA" id="QATIMKE"/>
<evidence type="ECO:0000256" key="5">
    <source>
        <dbReference type="ARBA" id="ARBA00022840"/>
    </source>
</evidence>
<evidence type="ECO:0000256" key="1">
    <source>
        <dbReference type="ARBA" id="ARBA00008142"/>
    </source>
</evidence>
<feature type="region of interest" description="Disordered" evidence="7">
    <location>
        <begin position="94"/>
        <end position="134"/>
    </location>
</feature>
<keyword evidence="5" id="KW-0067">ATP-binding</keyword>
<dbReference type="eggNOG" id="ENOG502QTJA">
    <property type="taxonomic scope" value="Eukaryota"/>
</dbReference>
<dbReference type="InParanoid" id="K3W8E2"/>
<feature type="compositionally biased region" description="Basic and acidic residues" evidence="7">
    <location>
        <begin position="1"/>
        <end position="10"/>
    </location>
</feature>
<evidence type="ECO:0000313" key="10">
    <source>
        <dbReference type="Proteomes" id="UP000019132"/>
    </source>
</evidence>
<feature type="compositionally biased region" description="Low complexity" evidence="7">
    <location>
        <begin position="13"/>
        <end position="29"/>
    </location>
</feature>
<evidence type="ECO:0000256" key="3">
    <source>
        <dbReference type="ARBA" id="ARBA00022741"/>
    </source>
</evidence>
<keyword evidence="4" id="KW-0418">Kinase</keyword>
<evidence type="ECO:0000256" key="6">
    <source>
        <dbReference type="PROSITE-ProRule" id="PRU00706"/>
    </source>
</evidence>
<feature type="region of interest" description="Disordered" evidence="7">
    <location>
        <begin position="1"/>
        <end position="29"/>
    </location>
</feature>
<evidence type="ECO:0000256" key="2">
    <source>
        <dbReference type="ARBA" id="ARBA00022679"/>
    </source>
</evidence>
<comment type="caution">
    <text evidence="6">Lacks conserved residue(s) required for the propagation of feature annotation.</text>
</comment>
<dbReference type="GO" id="GO:0016301">
    <property type="term" value="F:kinase activity"/>
    <property type="evidence" value="ECO:0007669"/>
    <property type="project" value="UniProtKB-KW"/>
</dbReference>
<dbReference type="PANTHER" id="PTHR46161">
    <property type="entry name" value="NUCLEOSIDE DIPHOSPHATE KINASE"/>
    <property type="match status" value="1"/>
</dbReference>
<dbReference type="AlphaFoldDB" id="K3W8E2"/>
<dbReference type="PROSITE" id="PS51374">
    <property type="entry name" value="NDPK_LIKE"/>
    <property type="match status" value="1"/>
</dbReference>
<evidence type="ECO:0000259" key="8">
    <source>
        <dbReference type="SMART" id="SM00562"/>
    </source>
</evidence>
<sequence length="480" mass="53230">MASTKPDKHVSRAAASPSDDVGSSSSSTHGAAVATQVSVLLVQVEALHEDAAIRDELHKLGFRVKHQALVHLSKEDAHAFVHQVCDPMTASARLHQSLSHSSNEDKRPTSTSEREELQRETGEGLPTPRFQHGDGENLEDVVCALASGPALMLAMNKPNAVKELQDLVGPWNPELWSSAPATLRARFGKNQHEVGVRCSGDASTVAQEIEFLLARSGGSGAAHRESHRSSASNTNKTRTADVDVDQLLAFLFPSHLQHPNSAGRLFVFGLYGPLDGNARLRSGEQGRHVVTDLELTTMSHRMEREDILSVYRMASLSQHHEEEVLRQVDQMLKGFPQYTPRDVMALFQSLKRSADGRLGFHDMQATIMKERCRHVLCMKERLHPALASAIQNQYHHTLTRIMKTKDEIAPTSFFLKDIGFTGAENATLVARLLSNHSFAICHLDDGNSPSLTQNVRLLRDQIRDPHDSREPWNPNCQHRK</sequence>
<feature type="compositionally biased region" description="Basic and acidic residues" evidence="7">
    <location>
        <begin position="102"/>
        <end position="122"/>
    </location>
</feature>
<evidence type="ECO:0000313" key="9">
    <source>
        <dbReference type="EnsemblProtists" id="PYU1_T001233"/>
    </source>
</evidence>